<reference evidence="2" key="1">
    <citation type="journal article" date="2019" name="Int. J. Syst. Evol. Microbiol.">
        <title>The Global Catalogue of Microorganisms (GCM) 10K type strain sequencing project: providing services to taxonomists for standard genome sequencing and annotation.</title>
        <authorList>
            <consortium name="The Broad Institute Genomics Platform"/>
            <consortium name="The Broad Institute Genome Sequencing Center for Infectious Disease"/>
            <person name="Wu L."/>
            <person name="Ma J."/>
        </authorList>
    </citation>
    <scope>NUCLEOTIDE SEQUENCE [LARGE SCALE GENOMIC DNA]</scope>
    <source>
        <strain evidence="2">JCM 9377</strain>
    </source>
</reference>
<keyword evidence="2" id="KW-1185">Reference proteome</keyword>
<gene>
    <name evidence="1" type="ORF">GCM10010468_33080</name>
</gene>
<evidence type="ECO:0000313" key="1">
    <source>
        <dbReference type="EMBL" id="GAA3213236.1"/>
    </source>
</evidence>
<dbReference type="Gene3D" id="3.90.960.10">
    <property type="entry name" value="YbaK/aminoacyl-tRNA synthetase-associated domain"/>
    <property type="match status" value="1"/>
</dbReference>
<proteinExistence type="predicted"/>
<sequence length="166" mass="18107">MKDALAIHRSLLDLEIQHEIIRLPSVISHADELPRVLGLAANRCLVTRMYWFGRHDLVAAIVPAGTRPPYEAVRSGLGTPRLIREAPSDAVNKITDYVAELVAPLLLPDRMPILVDQELMDVLDVDDVVYTATGEGSTALGIRSFDLWSLTGAKPCTLTGPLRSSA</sequence>
<evidence type="ECO:0008006" key="3">
    <source>
        <dbReference type="Google" id="ProtNLM"/>
    </source>
</evidence>
<dbReference type="SUPFAM" id="SSF55826">
    <property type="entry name" value="YbaK/ProRS associated domain"/>
    <property type="match status" value="1"/>
</dbReference>
<dbReference type="InterPro" id="IPR036754">
    <property type="entry name" value="YbaK/aa-tRNA-synt-asso_dom_sf"/>
</dbReference>
<protein>
    <recommendedName>
        <fullName evidence="3">YbaK/aminoacyl-tRNA synthetase-associated domain-containing protein</fullName>
    </recommendedName>
</protein>
<organism evidence="1 2">
    <name type="scientific">Actinocorallia longicatena</name>
    <dbReference type="NCBI Taxonomy" id="111803"/>
    <lineage>
        <taxon>Bacteria</taxon>
        <taxon>Bacillati</taxon>
        <taxon>Actinomycetota</taxon>
        <taxon>Actinomycetes</taxon>
        <taxon>Streptosporangiales</taxon>
        <taxon>Thermomonosporaceae</taxon>
        <taxon>Actinocorallia</taxon>
    </lineage>
</organism>
<evidence type="ECO:0000313" key="2">
    <source>
        <dbReference type="Proteomes" id="UP001501237"/>
    </source>
</evidence>
<name>A0ABP6Q9X7_9ACTN</name>
<accession>A0ABP6Q9X7</accession>
<dbReference type="Proteomes" id="UP001501237">
    <property type="component" value="Unassembled WGS sequence"/>
</dbReference>
<dbReference type="EMBL" id="BAAAUV010000007">
    <property type="protein sequence ID" value="GAA3213236.1"/>
    <property type="molecule type" value="Genomic_DNA"/>
</dbReference>
<dbReference type="RefSeq" id="WP_344828961.1">
    <property type="nucleotide sequence ID" value="NZ_BAAAUV010000007.1"/>
</dbReference>
<comment type="caution">
    <text evidence="1">The sequence shown here is derived from an EMBL/GenBank/DDBJ whole genome shotgun (WGS) entry which is preliminary data.</text>
</comment>